<evidence type="ECO:0000256" key="1">
    <source>
        <dbReference type="SAM" id="Phobius"/>
    </source>
</evidence>
<dbReference type="EMBL" id="BMEY01000002">
    <property type="protein sequence ID" value="GGA65140.1"/>
    <property type="molecule type" value="Genomic_DNA"/>
</dbReference>
<feature type="domain" description="Glycosyl transferase family 1" evidence="2">
    <location>
        <begin position="178"/>
        <end position="334"/>
    </location>
</feature>
<dbReference type="InterPro" id="IPR001296">
    <property type="entry name" value="Glyco_trans_1"/>
</dbReference>
<evidence type="ECO:0000313" key="5">
    <source>
        <dbReference type="Proteomes" id="UP000613512"/>
    </source>
</evidence>
<evidence type="ECO:0000259" key="3">
    <source>
        <dbReference type="Pfam" id="PF13439"/>
    </source>
</evidence>
<organism evidence="4 5">
    <name type="scientific">Ornithinibacillus halotolerans</name>
    <dbReference type="NCBI Taxonomy" id="1274357"/>
    <lineage>
        <taxon>Bacteria</taxon>
        <taxon>Bacillati</taxon>
        <taxon>Bacillota</taxon>
        <taxon>Bacilli</taxon>
        <taxon>Bacillales</taxon>
        <taxon>Bacillaceae</taxon>
        <taxon>Ornithinibacillus</taxon>
    </lineage>
</organism>
<feature type="domain" description="Glycosyltransferase subfamily 4-like N-terminal" evidence="3">
    <location>
        <begin position="15"/>
        <end position="169"/>
    </location>
</feature>
<dbReference type="CDD" id="cd03820">
    <property type="entry name" value="GT4_AmsD-like"/>
    <property type="match status" value="1"/>
</dbReference>
<evidence type="ECO:0000313" key="4">
    <source>
        <dbReference type="EMBL" id="GGA65140.1"/>
    </source>
</evidence>
<keyword evidence="5" id="KW-1185">Reference proteome</keyword>
<keyword evidence="4" id="KW-0808">Transferase</keyword>
<dbReference type="SUPFAM" id="SSF53756">
    <property type="entry name" value="UDP-Glycosyltransferase/glycogen phosphorylase"/>
    <property type="match status" value="1"/>
</dbReference>
<dbReference type="Gene3D" id="3.40.50.2000">
    <property type="entry name" value="Glycogen Phosphorylase B"/>
    <property type="match status" value="2"/>
</dbReference>
<reference evidence="4" key="2">
    <citation type="submission" date="2020-09" db="EMBL/GenBank/DDBJ databases">
        <authorList>
            <person name="Sun Q."/>
            <person name="Zhou Y."/>
        </authorList>
    </citation>
    <scope>NUCLEOTIDE SEQUENCE</scope>
    <source>
        <strain evidence="4">CGMCC 1.12408</strain>
    </source>
</reference>
<keyword evidence="1" id="KW-1133">Transmembrane helix</keyword>
<sequence length="356" mass="39908">MREKIVIVTNSLSLGGAERISLMLAEWMKVKNIDITLVTLKKDREKGYDANIDIKRVAINKETESISLIGTIRKLREFLKSYKPSHILVMGVPLGIYVVPAALGLRVSVIISERNDPLNFAGKRLTKFISRKLMYLADGFVFQTKEALSFYPKVIQNKAKVIPNPLNLENLPEPYEGKRQKKIVSVGRLVPQKNHKLLIQAFNKVVSDYPNYTLNIYGNGSEREKLEQFIDELNLSDKVFLPGAKRDVFQFIKDASVFVLSSDFEGMPNALIEAMALGLPVVSTDCSGGGAKSLIKDQYNGLLVPVGDLDEMVKAIILLIKDDNLSEKVSINAKDIRKKLEINEVGNKWLDFIRGV</sequence>
<dbReference type="AlphaFoldDB" id="A0A916RQT9"/>
<gene>
    <name evidence="4" type="ORF">GCM10008025_06210</name>
</gene>
<dbReference type="GO" id="GO:0016757">
    <property type="term" value="F:glycosyltransferase activity"/>
    <property type="evidence" value="ECO:0007669"/>
    <property type="project" value="InterPro"/>
</dbReference>
<evidence type="ECO:0000259" key="2">
    <source>
        <dbReference type="Pfam" id="PF00534"/>
    </source>
</evidence>
<dbReference type="PANTHER" id="PTHR12526:SF630">
    <property type="entry name" value="GLYCOSYLTRANSFERASE"/>
    <property type="match status" value="1"/>
</dbReference>
<dbReference type="Pfam" id="PF13439">
    <property type="entry name" value="Glyco_transf_4"/>
    <property type="match status" value="1"/>
</dbReference>
<name>A0A916RQT9_9BACI</name>
<dbReference type="InterPro" id="IPR028098">
    <property type="entry name" value="Glyco_trans_4-like_N"/>
</dbReference>
<dbReference type="RefSeq" id="WP_188383222.1">
    <property type="nucleotide sequence ID" value="NZ_BMEY01000002.1"/>
</dbReference>
<proteinExistence type="predicted"/>
<accession>A0A916RQT9</accession>
<protein>
    <submittedName>
        <fullName evidence="4">Glycosyl transferase</fullName>
    </submittedName>
</protein>
<keyword evidence="1" id="KW-0812">Transmembrane</keyword>
<dbReference type="Pfam" id="PF00534">
    <property type="entry name" value="Glycos_transf_1"/>
    <property type="match status" value="1"/>
</dbReference>
<dbReference type="PANTHER" id="PTHR12526">
    <property type="entry name" value="GLYCOSYLTRANSFERASE"/>
    <property type="match status" value="1"/>
</dbReference>
<dbReference type="Proteomes" id="UP000613512">
    <property type="component" value="Unassembled WGS sequence"/>
</dbReference>
<reference evidence="4" key="1">
    <citation type="journal article" date="2014" name="Int. J. Syst. Evol. Microbiol.">
        <title>Complete genome sequence of Corynebacterium casei LMG S-19264T (=DSM 44701T), isolated from a smear-ripened cheese.</title>
        <authorList>
            <consortium name="US DOE Joint Genome Institute (JGI-PGF)"/>
            <person name="Walter F."/>
            <person name="Albersmeier A."/>
            <person name="Kalinowski J."/>
            <person name="Ruckert C."/>
        </authorList>
    </citation>
    <scope>NUCLEOTIDE SEQUENCE</scope>
    <source>
        <strain evidence="4">CGMCC 1.12408</strain>
    </source>
</reference>
<comment type="caution">
    <text evidence="4">The sequence shown here is derived from an EMBL/GenBank/DDBJ whole genome shotgun (WGS) entry which is preliminary data.</text>
</comment>
<keyword evidence="1" id="KW-0472">Membrane</keyword>
<feature type="transmembrane region" description="Helical" evidence="1">
    <location>
        <begin position="86"/>
        <end position="105"/>
    </location>
</feature>